<proteinExistence type="predicted"/>
<evidence type="ECO:0000313" key="3">
    <source>
        <dbReference type="Proteomes" id="UP001529338"/>
    </source>
</evidence>
<feature type="domain" description="Bacterial transcriptional activator" evidence="1">
    <location>
        <begin position="107"/>
        <end position="244"/>
    </location>
</feature>
<reference evidence="2 3" key="1">
    <citation type="submission" date="2023-06" db="EMBL/GenBank/DDBJ databases">
        <title>Cellulomonas sp. MW4 Whole genome sequence.</title>
        <authorList>
            <person name="Park S."/>
        </authorList>
    </citation>
    <scope>NUCLEOTIDE SEQUENCE [LARGE SCALE GENOMIC DNA]</scope>
    <source>
        <strain evidence="2 3">MW4</strain>
    </source>
</reference>
<dbReference type="EMBL" id="JAUCGQ010000002">
    <property type="protein sequence ID" value="MDM7855877.1"/>
    <property type="molecule type" value="Genomic_DNA"/>
</dbReference>
<protein>
    <submittedName>
        <fullName evidence="2">BTAD domain-containing putative transcriptional regulator</fullName>
    </submittedName>
</protein>
<dbReference type="InterPro" id="IPR036388">
    <property type="entry name" value="WH-like_DNA-bd_sf"/>
</dbReference>
<dbReference type="SUPFAM" id="SSF48452">
    <property type="entry name" value="TPR-like"/>
    <property type="match status" value="1"/>
</dbReference>
<dbReference type="Proteomes" id="UP001529338">
    <property type="component" value="Unassembled WGS sequence"/>
</dbReference>
<dbReference type="PANTHER" id="PTHR35807">
    <property type="entry name" value="TRANSCRIPTIONAL REGULATOR REDD-RELATED"/>
    <property type="match status" value="1"/>
</dbReference>
<accession>A0ABT7SI64</accession>
<evidence type="ECO:0000313" key="2">
    <source>
        <dbReference type="EMBL" id="MDM7855877.1"/>
    </source>
</evidence>
<evidence type="ECO:0000259" key="1">
    <source>
        <dbReference type="SMART" id="SM01043"/>
    </source>
</evidence>
<dbReference type="RefSeq" id="WP_289455909.1">
    <property type="nucleotide sequence ID" value="NZ_JAUCGQ010000002.1"/>
</dbReference>
<sequence>MSVTATRPSVGSGARAAGTEVALFGGCRVEHDGTPVPLPVGGRRLVAYLALQGRTSRHAVAGTLWSDAAELQAAGSLRSTLWRVQRARPGLVRDVGGVLALSPDVRVDVRGFAASARRVVDDEAPFPRDFDAVLRAGELLPGWYDDWVLFERERLRQLRLHALDVIALAWSQAGRHGEALDVALRALGGDPLRESAYRTVIVLHLAESNLVEAVRTYRRCRDVLATELGVPPSPDTGALLARAGVDPAAL</sequence>
<dbReference type="InterPro" id="IPR051677">
    <property type="entry name" value="AfsR-DnrI-RedD_regulator"/>
</dbReference>
<dbReference type="Gene3D" id="1.10.10.10">
    <property type="entry name" value="Winged helix-like DNA-binding domain superfamily/Winged helix DNA-binding domain"/>
    <property type="match status" value="1"/>
</dbReference>
<dbReference type="Gene3D" id="1.25.40.10">
    <property type="entry name" value="Tetratricopeptide repeat domain"/>
    <property type="match status" value="1"/>
</dbReference>
<dbReference type="InterPro" id="IPR011990">
    <property type="entry name" value="TPR-like_helical_dom_sf"/>
</dbReference>
<dbReference type="Pfam" id="PF03704">
    <property type="entry name" value="BTAD"/>
    <property type="match status" value="1"/>
</dbReference>
<keyword evidence="3" id="KW-1185">Reference proteome</keyword>
<dbReference type="SMART" id="SM01043">
    <property type="entry name" value="BTAD"/>
    <property type="match status" value="1"/>
</dbReference>
<name>A0ABT7SI64_9CELL</name>
<comment type="caution">
    <text evidence="2">The sequence shown here is derived from an EMBL/GenBank/DDBJ whole genome shotgun (WGS) entry which is preliminary data.</text>
</comment>
<gene>
    <name evidence="2" type="ORF">QRT04_13130</name>
</gene>
<organism evidence="2 3">
    <name type="scientific">Cellulomonas alba</name>
    <dbReference type="NCBI Taxonomy" id="3053467"/>
    <lineage>
        <taxon>Bacteria</taxon>
        <taxon>Bacillati</taxon>
        <taxon>Actinomycetota</taxon>
        <taxon>Actinomycetes</taxon>
        <taxon>Micrococcales</taxon>
        <taxon>Cellulomonadaceae</taxon>
        <taxon>Cellulomonas</taxon>
    </lineage>
</organism>
<dbReference type="InterPro" id="IPR005158">
    <property type="entry name" value="BTAD"/>
</dbReference>